<comment type="caution">
    <text evidence="1">The sequence shown here is derived from an EMBL/GenBank/DDBJ whole genome shotgun (WGS) entry which is preliminary data.</text>
</comment>
<keyword evidence="2" id="KW-1185">Reference proteome</keyword>
<protein>
    <submittedName>
        <fullName evidence="1">Uncharacterized protein</fullName>
    </submittedName>
</protein>
<dbReference type="Proteomes" id="UP001231649">
    <property type="component" value="Chromosome 21"/>
</dbReference>
<sequence>MIVALCTFLVFLAAPTLAQDPKAALVSPCPEVFTYEPKGEPYRWYGVIYLSTDTATYGLWLNILLDDKVDLLGNWLGEVTTNDNMNFRIDSSDTDIKPGSDTNLRFFVQYKNKKKPPRLLAIRLNGRDICIVKPSDESTAPKYNGEISSDSTTVNGRPLDRTIDAALKILQSPKSTNPRGPNGESLCGKVVSDHWPWQIALYQLEIVQNKYICGGTLVTARHVITAAHCIINESTDLVVDPRTLSVYLGKQNLWTSIDGVQVMLVTRIRLHPHYKVSTHSNNLAILELHEPAIYTDWVRPACLWPKDEIDLDNVVGKKGLVLSWGFDGEDNIINDLHQEEMPVVSHTTCMESGLNIKPSEPVYCAGNRDENSLCASAGSGMVFKIGSTWHLRGFTSLAATGFNGKRCDTSYYVIFTDLAQYLPWINDIVFDF</sequence>
<evidence type="ECO:0000313" key="2">
    <source>
        <dbReference type="Proteomes" id="UP001231649"/>
    </source>
</evidence>
<proteinExistence type="predicted"/>
<reference evidence="1" key="1">
    <citation type="submission" date="2023-03" db="EMBL/GenBank/DDBJ databases">
        <title>Chromosome-level genomes of two armyworms, Mythimna separata and Mythimna loreyi, provide insights into the biosynthesis and reception of sex pheromones.</title>
        <authorList>
            <person name="Zhao H."/>
        </authorList>
    </citation>
    <scope>NUCLEOTIDE SEQUENCE</scope>
    <source>
        <strain evidence="1">BeijingLab</strain>
    </source>
</reference>
<gene>
    <name evidence="1" type="ORF">PYW08_008158</name>
</gene>
<accession>A0ACC2QFM2</accession>
<dbReference type="EMBL" id="CM056797">
    <property type="protein sequence ID" value="KAJ8712854.1"/>
    <property type="molecule type" value="Genomic_DNA"/>
</dbReference>
<evidence type="ECO:0000313" key="1">
    <source>
        <dbReference type="EMBL" id="KAJ8712854.1"/>
    </source>
</evidence>
<name>A0ACC2QFM2_9NEOP</name>
<organism evidence="1 2">
    <name type="scientific">Mythimna loreyi</name>
    <dbReference type="NCBI Taxonomy" id="667449"/>
    <lineage>
        <taxon>Eukaryota</taxon>
        <taxon>Metazoa</taxon>
        <taxon>Ecdysozoa</taxon>
        <taxon>Arthropoda</taxon>
        <taxon>Hexapoda</taxon>
        <taxon>Insecta</taxon>
        <taxon>Pterygota</taxon>
        <taxon>Neoptera</taxon>
        <taxon>Endopterygota</taxon>
        <taxon>Lepidoptera</taxon>
        <taxon>Glossata</taxon>
        <taxon>Ditrysia</taxon>
        <taxon>Noctuoidea</taxon>
        <taxon>Noctuidae</taxon>
        <taxon>Noctuinae</taxon>
        <taxon>Hadenini</taxon>
        <taxon>Mythimna</taxon>
    </lineage>
</organism>